<evidence type="ECO:0000259" key="2">
    <source>
        <dbReference type="Pfam" id="PF00496"/>
    </source>
</evidence>
<dbReference type="InterPro" id="IPR000914">
    <property type="entry name" value="SBP_5_dom"/>
</dbReference>
<keyword evidence="4" id="KW-1185">Reference proteome</keyword>
<dbReference type="Gene3D" id="3.10.105.10">
    <property type="entry name" value="Dipeptide-binding Protein, Domain 3"/>
    <property type="match status" value="1"/>
</dbReference>
<gene>
    <name evidence="3" type="primary">gsiB</name>
    <name evidence="3" type="ORF">Sdia_37380</name>
</gene>
<dbReference type="SUPFAM" id="SSF53850">
    <property type="entry name" value="Periplasmic binding protein-like II"/>
    <property type="match status" value="1"/>
</dbReference>
<dbReference type="GeneID" id="95073857"/>
<dbReference type="EMBL" id="BLLN01000005">
    <property type="protein sequence ID" value="GFH72970.1"/>
    <property type="molecule type" value="Genomic_DNA"/>
</dbReference>
<accession>A0ABQ1CRI7</accession>
<keyword evidence="1" id="KW-0732">Signal</keyword>
<dbReference type="InterPro" id="IPR039424">
    <property type="entry name" value="SBP_5"/>
</dbReference>
<organism evidence="3 4">
    <name type="scientific">Streptomyces diastaticus subsp. diastaticus</name>
    <dbReference type="NCBI Taxonomy" id="68040"/>
    <lineage>
        <taxon>Bacteria</taxon>
        <taxon>Bacillati</taxon>
        <taxon>Actinomycetota</taxon>
        <taxon>Actinomycetes</taxon>
        <taxon>Kitasatosporales</taxon>
        <taxon>Streptomycetaceae</taxon>
        <taxon>Streptomyces</taxon>
        <taxon>Streptomyces diastaticus group</taxon>
    </lineage>
</organism>
<dbReference type="PANTHER" id="PTHR30290">
    <property type="entry name" value="PERIPLASMIC BINDING COMPONENT OF ABC TRANSPORTER"/>
    <property type="match status" value="1"/>
</dbReference>
<evidence type="ECO:0000313" key="4">
    <source>
        <dbReference type="Proteomes" id="UP000472710"/>
    </source>
</evidence>
<dbReference type="RefSeq" id="WP_189501190.1">
    <property type="nucleotide sequence ID" value="NZ_BLLN01000005.1"/>
</dbReference>
<sequence>MTPSFARRRLLTGAGALAAGTLLAGCSSGGDGGSSGSRRLRAAFSAGGSQETLDPHIAPLFVDQARSKALYDSVLTYKDDMSVQARLAERWESDRSGSRWTIRLRSDARFHDGSPVTAADVLWNYRRIADPATGAAAQQLFSGVDFEASTAKGRDLTLVLQGPDFEFPAALGAPGTEIVPKDTKDFAKPVGSGPFRYGSFTPGGKALFTAWADHWDGGPSIEELEFVPVNDERARLNALLSGQVDYAHDLTAASASRVGDRDGLAVLRSRLSTMQAVLLRLSRAPFDDARLVQAFTLGLDRDRLVEVALSGHGTVGNDLFGMGLRAYPDDPPPRERDVDRARALVKAAGAEGLTVALETSDADPTWRNASALIADQLKDIGLKVTPHVRSAATYFGEVKDKGVAFHSRTATLPVVTHLRSRLRSDAANNLMGYEDATFDRLLAQATATRDEKTRLELLDRAQRRARDRDGQLVWAFSDWNIGHSDAVTGLRAAPPNSCDWARFDRVKLG</sequence>
<proteinExistence type="predicted"/>
<evidence type="ECO:0000256" key="1">
    <source>
        <dbReference type="SAM" id="SignalP"/>
    </source>
</evidence>
<evidence type="ECO:0000313" key="3">
    <source>
        <dbReference type="EMBL" id="GFH72970.1"/>
    </source>
</evidence>
<dbReference type="Gene3D" id="3.40.190.10">
    <property type="entry name" value="Periplasmic binding protein-like II"/>
    <property type="match status" value="1"/>
</dbReference>
<name>A0ABQ1CRI7_STRDI</name>
<feature type="domain" description="Solute-binding protein family 5" evidence="2">
    <location>
        <begin position="83"/>
        <end position="398"/>
    </location>
</feature>
<dbReference type="Proteomes" id="UP000472710">
    <property type="component" value="Unassembled WGS sequence"/>
</dbReference>
<dbReference type="InterPro" id="IPR030678">
    <property type="entry name" value="Peptide/Ni-bd"/>
</dbReference>
<feature type="chain" id="PRO_5047478073" evidence="1">
    <location>
        <begin position="25"/>
        <end position="509"/>
    </location>
</feature>
<feature type="signal peptide" evidence="1">
    <location>
        <begin position="1"/>
        <end position="24"/>
    </location>
</feature>
<dbReference type="PIRSF" id="PIRSF002741">
    <property type="entry name" value="MppA"/>
    <property type="match status" value="1"/>
</dbReference>
<dbReference type="Pfam" id="PF00496">
    <property type="entry name" value="SBP_bac_5"/>
    <property type="match status" value="1"/>
</dbReference>
<dbReference type="PANTHER" id="PTHR30290:SF65">
    <property type="entry name" value="MONOACYL PHOSPHATIDYLINOSITOL TETRAMANNOSIDE-BINDING PROTEIN LPQW-RELATED"/>
    <property type="match status" value="1"/>
</dbReference>
<dbReference type="CDD" id="cd08503">
    <property type="entry name" value="PBP2_NikA_DppA_OppA_like_17"/>
    <property type="match status" value="1"/>
</dbReference>
<protein>
    <submittedName>
        <fullName evidence="3">ABC transporter substrate-binding protein</fullName>
    </submittedName>
</protein>
<dbReference type="InterPro" id="IPR006311">
    <property type="entry name" value="TAT_signal"/>
</dbReference>
<comment type="caution">
    <text evidence="3">The sequence shown here is derived from an EMBL/GenBank/DDBJ whole genome shotgun (WGS) entry which is preliminary data.</text>
</comment>
<dbReference type="PROSITE" id="PS51257">
    <property type="entry name" value="PROKAR_LIPOPROTEIN"/>
    <property type="match status" value="1"/>
</dbReference>
<dbReference type="PROSITE" id="PS51318">
    <property type="entry name" value="TAT"/>
    <property type="match status" value="1"/>
</dbReference>
<reference evidence="3 4" key="1">
    <citation type="submission" date="2020-02" db="EMBL/GenBank/DDBJ databases">
        <title>Whole genome shotgun sequence of Streptomyces diastaticus subsp. diastaticus NBRC 13412.</title>
        <authorList>
            <person name="Ichikawa N."/>
            <person name="Komaki H."/>
            <person name="Tamura T."/>
        </authorList>
    </citation>
    <scope>NUCLEOTIDE SEQUENCE [LARGE SCALE GENOMIC DNA]</scope>
    <source>
        <strain evidence="3 4">NBRC 13412</strain>
    </source>
</reference>